<evidence type="ECO:0008006" key="9">
    <source>
        <dbReference type="Google" id="ProtNLM"/>
    </source>
</evidence>
<dbReference type="PANTHER" id="PTHR43647">
    <property type="entry name" value="DEHYDROGENASE"/>
    <property type="match status" value="1"/>
</dbReference>
<dbReference type="Proteomes" id="UP000184188">
    <property type="component" value="Unassembled WGS sequence"/>
</dbReference>
<name>A0A1L9SQC9_9EURO</name>
<evidence type="ECO:0000256" key="6">
    <source>
        <dbReference type="ARBA" id="ARBA00023593"/>
    </source>
</evidence>
<dbReference type="InterPro" id="IPR036291">
    <property type="entry name" value="NAD(P)-bd_dom_sf"/>
</dbReference>
<dbReference type="GO" id="GO:0006696">
    <property type="term" value="P:ergosterol biosynthetic process"/>
    <property type="evidence" value="ECO:0007669"/>
    <property type="project" value="TreeGrafter"/>
</dbReference>
<accession>A0A1L9SQC9</accession>
<keyword evidence="2" id="KW-0521">NADP</keyword>
<reference evidence="8" key="1">
    <citation type="journal article" date="2017" name="Genome Biol.">
        <title>Comparative genomics reveals high biological diversity and specific adaptations in the industrially and medically important fungal genus Aspergillus.</title>
        <authorList>
            <person name="de Vries R.P."/>
            <person name="Riley R."/>
            <person name="Wiebenga A."/>
            <person name="Aguilar-Osorio G."/>
            <person name="Amillis S."/>
            <person name="Uchima C.A."/>
            <person name="Anderluh G."/>
            <person name="Asadollahi M."/>
            <person name="Askin M."/>
            <person name="Barry K."/>
            <person name="Battaglia E."/>
            <person name="Bayram O."/>
            <person name="Benocci T."/>
            <person name="Braus-Stromeyer S.A."/>
            <person name="Caldana C."/>
            <person name="Canovas D."/>
            <person name="Cerqueira G.C."/>
            <person name="Chen F."/>
            <person name="Chen W."/>
            <person name="Choi C."/>
            <person name="Clum A."/>
            <person name="Dos Santos R.A."/>
            <person name="Damasio A.R."/>
            <person name="Diallinas G."/>
            <person name="Emri T."/>
            <person name="Fekete E."/>
            <person name="Flipphi M."/>
            <person name="Freyberg S."/>
            <person name="Gallo A."/>
            <person name="Gournas C."/>
            <person name="Habgood R."/>
            <person name="Hainaut M."/>
            <person name="Harispe M.L."/>
            <person name="Henrissat B."/>
            <person name="Hilden K.S."/>
            <person name="Hope R."/>
            <person name="Hossain A."/>
            <person name="Karabika E."/>
            <person name="Karaffa L."/>
            <person name="Karanyi Z."/>
            <person name="Krasevec N."/>
            <person name="Kuo A."/>
            <person name="Kusch H."/>
            <person name="LaButti K."/>
            <person name="Lagendijk E.L."/>
            <person name="Lapidus A."/>
            <person name="Levasseur A."/>
            <person name="Lindquist E."/>
            <person name="Lipzen A."/>
            <person name="Logrieco A.F."/>
            <person name="MacCabe A."/>
            <person name="Maekelae M.R."/>
            <person name="Malavazi I."/>
            <person name="Melin P."/>
            <person name="Meyer V."/>
            <person name="Mielnichuk N."/>
            <person name="Miskei M."/>
            <person name="Molnar A.P."/>
            <person name="Mule G."/>
            <person name="Ngan C.Y."/>
            <person name="Orejas M."/>
            <person name="Orosz E."/>
            <person name="Ouedraogo J.P."/>
            <person name="Overkamp K.M."/>
            <person name="Park H.-S."/>
            <person name="Perrone G."/>
            <person name="Piumi F."/>
            <person name="Punt P.J."/>
            <person name="Ram A.F."/>
            <person name="Ramon A."/>
            <person name="Rauscher S."/>
            <person name="Record E."/>
            <person name="Riano-Pachon D.M."/>
            <person name="Robert V."/>
            <person name="Roehrig J."/>
            <person name="Ruller R."/>
            <person name="Salamov A."/>
            <person name="Salih N.S."/>
            <person name="Samson R.A."/>
            <person name="Sandor E."/>
            <person name="Sanguinetti M."/>
            <person name="Schuetze T."/>
            <person name="Sepcic K."/>
            <person name="Shelest E."/>
            <person name="Sherlock G."/>
            <person name="Sophianopoulou V."/>
            <person name="Squina F.M."/>
            <person name="Sun H."/>
            <person name="Susca A."/>
            <person name="Todd R.B."/>
            <person name="Tsang A."/>
            <person name="Unkles S.E."/>
            <person name="van de Wiele N."/>
            <person name="van Rossen-Uffink D."/>
            <person name="Oliveira J.V."/>
            <person name="Vesth T.C."/>
            <person name="Visser J."/>
            <person name="Yu J.-H."/>
            <person name="Zhou M."/>
            <person name="Andersen M.R."/>
            <person name="Archer D.B."/>
            <person name="Baker S.E."/>
            <person name="Benoit I."/>
            <person name="Brakhage A.A."/>
            <person name="Braus G.H."/>
            <person name="Fischer R."/>
            <person name="Frisvad J.C."/>
            <person name="Goldman G.H."/>
            <person name="Houbraken J."/>
            <person name="Oakley B."/>
            <person name="Pocsi I."/>
            <person name="Scazzocchio C."/>
            <person name="Seiboth B."/>
            <person name="vanKuyk P.A."/>
            <person name="Wortman J."/>
            <person name="Dyer P.S."/>
            <person name="Grigoriev I.V."/>
        </authorList>
    </citation>
    <scope>NUCLEOTIDE SEQUENCE [LARGE SCALE GENOMIC DNA]</scope>
    <source>
        <strain evidence="8">CBS 506.65</strain>
    </source>
</reference>
<keyword evidence="1" id="KW-0444">Lipid biosynthesis</keyword>
<evidence type="ECO:0000256" key="4">
    <source>
        <dbReference type="ARBA" id="ARBA00023002"/>
    </source>
</evidence>
<dbReference type="Gene3D" id="3.40.50.720">
    <property type="entry name" value="NAD(P)-binding Rossmann-like Domain"/>
    <property type="match status" value="1"/>
</dbReference>
<proteinExistence type="inferred from homology"/>
<gene>
    <name evidence="7" type="ORF">ASPZODRAFT_92105</name>
</gene>
<dbReference type="InterPro" id="IPR051593">
    <property type="entry name" value="Ergosterol_Biosynth_ERG27"/>
</dbReference>
<dbReference type="VEuPathDB" id="FungiDB:ASPZODRAFT_92105"/>
<dbReference type="GO" id="GO:0000253">
    <property type="term" value="F:3-beta-hydroxysteroid 3-dehydrogenase (NADP+) activity"/>
    <property type="evidence" value="ECO:0007669"/>
    <property type="project" value="TreeGrafter"/>
</dbReference>
<organism evidence="7 8">
    <name type="scientific">Penicilliopsis zonata CBS 506.65</name>
    <dbReference type="NCBI Taxonomy" id="1073090"/>
    <lineage>
        <taxon>Eukaryota</taxon>
        <taxon>Fungi</taxon>
        <taxon>Dikarya</taxon>
        <taxon>Ascomycota</taxon>
        <taxon>Pezizomycotina</taxon>
        <taxon>Eurotiomycetes</taxon>
        <taxon>Eurotiomycetidae</taxon>
        <taxon>Eurotiales</taxon>
        <taxon>Aspergillaceae</taxon>
        <taxon>Penicilliopsis</taxon>
    </lineage>
</organism>
<dbReference type="GO" id="GO:0005811">
    <property type="term" value="C:lipid droplet"/>
    <property type="evidence" value="ECO:0007669"/>
    <property type="project" value="TreeGrafter"/>
</dbReference>
<evidence type="ECO:0000256" key="2">
    <source>
        <dbReference type="ARBA" id="ARBA00022857"/>
    </source>
</evidence>
<evidence type="ECO:0000256" key="5">
    <source>
        <dbReference type="ARBA" id="ARBA00023098"/>
    </source>
</evidence>
<comment type="similarity">
    <text evidence="6">Belongs to the short-chain dehydrogenases/reductases (SDR) family. ERG27 subfamily.</text>
</comment>
<dbReference type="SUPFAM" id="SSF51735">
    <property type="entry name" value="NAD(P)-binding Rossmann-fold domains"/>
    <property type="match status" value="1"/>
</dbReference>
<dbReference type="GO" id="GO:0005741">
    <property type="term" value="C:mitochondrial outer membrane"/>
    <property type="evidence" value="ECO:0007669"/>
    <property type="project" value="TreeGrafter"/>
</dbReference>
<evidence type="ECO:0000256" key="3">
    <source>
        <dbReference type="ARBA" id="ARBA00022955"/>
    </source>
</evidence>
<keyword evidence="8" id="KW-1185">Reference proteome</keyword>
<dbReference type="AlphaFoldDB" id="A0A1L9SQC9"/>
<dbReference type="GeneID" id="34616900"/>
<dbReference type="STRING" id="1073090.A0A1L9SQC9"/>
<protein>
    <recommendedName>
        <fullName evidence="9">3-keto-steroid reductase</fullName>
    </recommendedName>
</protein>
<keyword evidence="4" id="KW-0560">Oxidoreductase</keyword>
<dbReference type="EMBL" id="KV878338">
    <property type="protein sequence ID" value="OJJ49430.1"/>
    <property type="molecule type" value="Genomic_DNA"/>
</dbReference>
<keyword evidence="5" id="KW-0443">Lipid metabolism</keyword>
<dbReference type="PANTHER" id="PTHR43647:SF1">
    <property type="entry name" value="3-KETO-STEROID REDUCTASE ERG27"/>
    <property type="match status" value="1"/>
</dbReference>
<dbReference type="GO" id="GO:0005789">
    <property type="term" value="C:endoplasmic reticulum membrane"/>
    <property type="evidence" value="ECO:0007669"/>
    <property type="project" value="TreeGrafter"/>
</dbReference>
<evidence type="ECO:0000313" key="7">
    <source>
        <dbReference type="EMBL" id="OJJ49430.1"/>
    </source>
</evidence>
<evidence type="ECO:0000313" key="8">
    <source>
        <dbReference type="Proteomes" id="UP000184188"/>
    </source>
</evidence>
<evidence type="ECO:0000256" key="1">
    <source>
        <dbReference type="ARBA" id="ARBA00022516"/>
    </source>
</evidence>
<sequence length="443" mass="49140">MMSAEPRHGGLQDQTFVLVTGANSGVGFSICCRLADEFLATHPPTQSLTVIFTTRSTKKGNETITRLHEYLRRSSKSSSPIADRVTFVSENVDLTDLVSVRALSRRLVASMPKLDAIILNAGSGGFTGVNWPQTIWGVCTDLVHALSWPWYKLSEVGVLTKPQIQQSKEGQDEPPLGFVFCSNVFGHYMLAHNVMPLLRRSGAPNGPGRVVWVSSLEATIEHFDIDDIQGLRSSFTYQSSKALTDLLALTSDLPSTAPWVNKFLAIDDNPVTSNKEREKEEPKVYLSHPGICATAIMPLALPLVYAMLLAFWMARLLGSPWHTLSTYLGAASSVWLALSPQADIDAAEEPYRMHGGGRPKWGSACDWIGRSRIASTEIEGWGYAGVVGEPVVERDRVQRRKRGATTLTPEAKEHFEELGRRCWREMEELRVQWDEILDREEGS</sequence>
<dbReference type="RefSeq" id="XP_022583940.1">
    <property type="nucleotide sequence ID" value="XM_022730436.1"/>
</dbReference>
<keyword evidence="3" id="KW-0752">Steroid biosynthesis</keyword>
<dbReference type="OrthoDB" id="9989144at2759"/>